<dbReference type="KEGG" id="pspc:Strain318_000691"/>
<dbReference type="Gene3D" id="2.120.10.30">
    <property type="entry name" value="TolB, C-terminal domain"/>
    <property type="match status" value="1"/>
</dbReference>
<keyword evidence="3" id="KW-1185">Reference proteome</keyword>
<sequence>MLLAVAAFGCGGGEGGARSVSDVAGIVVESTPFLTIGVEEGDDAYQFERIVDALISEDGRILVADGDAAELRIFDSTGKHLGSLGRRGAGPMEFNEGSSGYLYTNGRAILAADEGAMRVHVLSPDLSFRETRRFTLYPDTPRPYLQGVATNGDWIVQAFANGGAIRGAPGQLFVTNYQLLRYDSTGAMLDTIIQLPMRPRLFHEYEGRVRAISIPLSAEPQFAVDGDRLIIVGGNAPALQIHALDGSVIGSEAWDRPRVRSADVWEEYKRQFAVSMSGQSDSARYANFHAQPLPLSEYAPLYTGVKLDPAGRIWLERFRMPLDSTRQWDVLDRDGKLLGAAETPRGVTVLRFGRDVLIGRSRDSLGVQRILLYRVRTATP</sequence>
<protein>
    <recommendedName>
        <fullName evidence="4">6-bladed beta-propeller</fullName>
    </recommendedName>
</protein>
<organism evidence="2 3">
    <name type="scientific">Pseudogemmatithrix spongiicola</name>
    <dbReference type="NCBI Taxonomy" id="3062599"/>
    <lineage>
        <taxon>Bacteria</taxon>
        <taxon>Pseudomonadati</taxon>
        <taxon>Gemmatimonadota</taxon>
        <taxon>Gemmatimonadia</taxon>
        <taxon>Gemmatimonadales</taxon>
        <taxon>Gemmatimonadaceae</taxon>
        <taxon>Pseudogemmatithrix</taxon>
    </lineage>
</organism>
<dbReference type="AlphaFoldDB" id="A0AA49JY51"/>
<dbReference type="SUPFAM" id="SSF101898">
    <property type="entry name" value="NHL repeat"/>
    <property type="match status" value="1"/>
</dbReference>
<evidence type="ECO:0000313" key="2">
    <source>
        <dbReference type="EMBL" id="WKW14350.1"/>
    </source>
</evidence>
<reference evidence="2" key="1">
    <citation type="submission" date="2023-07" db="EMBL/GenBank/DDBJ databases">
        <authorList>
            <person name="Haufschild T."/>
            <person name="Kallscheuer N."/>
            <person name="Hammer J."/>
            <person name="Kohn T."/>
            <person name="Kabuu M."/>
            <person name="Jogler M."/>
            <person name="Wohfarth N."/>
            <person name="Heuer A."/>
            <person name="Rohde M."/>
            <person name="van Teeseling M.C.F."/>
            <person name="Jogler C."/>
        </authorList>
    </citation>
    <scope>NUCLEOTIDE SEQUENCE</scope>
    <source>
        <strain evidence="1">Strain 138</strain>
        <strain evidence="2">Strain 318</strain>
    </source>
</reference>
<dbReference type="EMBL" id="CP130613">
    <property type="protein sequence ID" value="WKW14350.1"/>
    <property type="molecule type" value="Genomic_DNA"/>
</dbReference>
<evidence type="ECO:0008006" key="4">
    <source>
        <dbReference type="Google" id="ProtNLM"/>
    </source>
</evidence>
<dbReference type="Proteomes" id="UP001229955">
    <property type="component" value="Chromosome"/>
</dbReference>
<accession>A0AA49JY51</accession>
<gene>
    <name evidence="1" type="ORF">Strain138_000691</name>
    <name evidence="2" type="ORF">Strain318_000691</name>
</gene>
<evidence type="ECO:0000313" key="3">
    <source>
        <dbReference type="Proteomes" id="UP001229955"/>
    </source>
</evidence>
<dbReference type="InterPro" id="IPR011042">
    <property type="entry name" value="6-blade_b-propeller_TolB-like"/>
</dbReference>
<name>A0AA49JY51_9BACT</name>
<accession>A0AA49JSX6</accession>
<evidence type="ECO:0000313" key="1">
    <source>
        <dbReference type="EMBL" id="WKW11440.1"/>
    </source>
</evidence>
<proteinExistence type="predicted"/>
<dbReference type="EMBL" id="CP130612">
    <property type="protein sequence ID" value="WKW11440.1"/>
    <property type="molecule type" value="Genomic_DNA"/>
</dbReference>
<dbReference type="RefSeq" id="WP_367887138.1">
    <property type="nucleotide sequence ID" value="NZ_CP130612.1"/>
</dbReference>